<dbReference type="GO" id="GO:0005886">
    <property type="term" value="C:plasma membrane"/>
    <property type="evidence" value="ECO:0007669"/>
    <property type="project" value="UniProtKB-SubCell"/>
</dbReference>
<keyword evidence="4 8" id="KW-0812">Transmembrane</keyword>
<dbReference type="EMBL" id="VUKA01000005">
    <property type="protein sequence ID" value="KAA2212995.1"/>
    <property type="molecule type" value="Genomic_DNA"/>
</dbReference>
<dbReference type="Proteomes" id="UP000322110">
    <property type="component" value="Unassembled WGS sequence"/>
</dbReference>
<evidence type="ECO:0000256" key="7">
    <source>
        <dbReference type="ARBA" id="ARBA00023315"/>
    </source>
</evidence>
<protein>
    <submittedName>
        <fullName evidence="10">Acyltransferase family protein</fullName>
    </submittedName>
</protein>
<keyword evidence="11" id="KW-1185">Reference proteome</keyword>
<keyword evidence="6 8" id="KW-0472">Membrane</keyword>
<evidence type="ECO:0000313" key="10">
    <source>
        <dbReference type="EMBL" id="KAA2212995.1"/>
    </source>
</evidence>
<dbReference type="AlphaFoldDB" id="A0A5B2TG78"/>
<comment type="subcellular location">
    <subcellularLocation>
        <location evidence="1">Cell membrane</location>
        <topology evidence="1">Multi-pass membrane protein</topology>
    </subcellularLocation>
</comment>
<evidence type="ECO:0000256" key="3">
    <source>
        <dbReference type="ARBA" id="ARBA00022679"/>
    </source>
</evidence>
<feature type="transmembrane region" description="Helical" evidence="8">
    <location>
        <begin position="135"/>
        <end position="156"/>
    </location>
</feature>
<dbReference type="GO" id="GO:0009103">
    <property type="term" value="P:lipopolysaccharide biosynthetic process"/>
    <property type="evidence" value="ECO:0007669"/>
    <property type="project" value="TreeGrafter"/>
</dbReference>
<comment type="caution">
    <text evidence="10">The sequence shown here is derived from an EMBL/GenBank/DDBJ whole genome shotgun (WGS) entry which is preliminary data.</text>
</comment>
<feature type="transmembrane region" description="Helical" evidence="8">
    <location>
        <begin position="168"/>
        <end position="186"/>
    </location>
</feature>
<dbReference type="SUPFAM" id="SSF52266">
    <property type="entry name" value="SGNH hydrolase"/>
    <property type="match status" value="1"/>
</dbReference>
<feature type="transmembrane region" description="Helical" evidence="8">
    <location>
        <begin position="318"/>
        <end position="339"/>
    </location>
</feature>
<keyword evidence="2" id="KW-1003">Cell membrane</keyword>
<evidence type="ECO:0000256" key="8">
    <source>
        <dbReference type="SAM" id="Phobius"/>
    </source>
</evidence>
<evidence type="ECO:0000256" key="1">
    <source>
        <dbReference type="ARBA" id="ARBA00004651"/>
    </source>
</evidence>
<dbReference type="Gene3D" id="3.40.50.1110">
    <property type="entry name" value="SGNH hydrolase"/>
    <property type="match status" value="1"/>
</dbReference>
<feature type="domain" description="Acyltransferase 3" evidence="9">
    <location>
        <begin position="31"/>
        <end position="335"/>
    </location>
</feature>
<reference evidence="10 11" key="1">
    <citation type="journal article" date="2015" name="Int. J. Syst. Evol. Microbiol.">
        <title>Roseomonas oryzae sp. nov., isolated from paddy rhizosphere soil.</title>
        <authorList>
            <person name="Ramaprasad E.V."/>
            <person name="Sasikala Ch."/>
            <person name="Ramana Ch.V."/>
        </authorList>
    </citation>
    <scope>NUCLEOTIDE SEQUENCE [LARGE SCALE GENOMIC DNA]</scope>
    <source>
        <strain evidence="10 11">KCTC 42542</strain>
    </source>
</reference>
<dbReference type="InterPro" id="IPR036514">
    <property type="entry name" value="SGNH_hydro_sf"/>
</dbReference>
<dbReference type="GO" id="GO:0016747">
    <property type="term" value="F:acyltransferase activity, transferring groups other than amino-acyl groups"/>
    <property type="evidence" value="ECO:0007669"/>
    <property type="project" value="InterPro"/>
</dbReference>
<dbReference type="GO" id="GO:0016788">
    <property type="term" value="F:hydrolase activity, acting on ester bonds"/>
    <property type="evidence" value="ECO:0007669"/>
    <property type="project" value="UniProtKB-ARBA"/>
</dbReference>
<dbReference type="PANTHER" id="PTHR23028">
    <property type="entry name" value="ACETYLTRANSFERASE"/>
    <property type="match status" value="1"/>
</dbReference>
<keyword evidence="3 10" id="KW-0808">Transferase</keyword>
<feature type="transmembrane region" description="Helical" evidence="8">
    <location>
        <begin position="221"/>
        <end position="238"/>
    </location>
</feature>
<organism evidence="10 11">
    <name type="scientific">Teichococcus oryzae</name>
    <dbReference type="NCBI Taxonomy" id="1608942"/>
    <lineage>
        <taxon>Bacteria</taxon>
        <taxon>Pseudomonadati</taxon>
        <taxon>Pseudomonadota</taxon>
        <taxon>Alphaproteobacteria</taxon>
        <taxon>Acetobacterales</taxon>
        <taxon>Roseomonadaceae</taxon>
        <taxon>Roseomonas</taxon>
    </lineage>
</organism>
<proteinExistence type="predicted"/>
<sequence length="545" mass="56938">MKQPEVVLPPQRACRQDGVGAGAGGVLRSVRSLRAIAALLVLLFHIAETTGGGFRTGAAGADLFFVVSGFILWVATARRRIGAAEFLASRAIRILPLYWGVTLLMAAALLQGPGFDPAHVIASLLLVPHADSHGMIRPVFVPGWTLYLTAFFYLGFAALLRLPRAEQLWAATCLFLALPGLGLLLQPGDAVLFTYTSPLLLEFLAGLWLGQLFLRGCLPRGLAAPAAMACGLALLLVADHAGYDADSRRVLVWGVPACLILAGAAGWEASGGPFPRGRLARLLARLGGRLGDASYSLYLSHPLVLAALWTLLPEQPPPVFAVAGALACCAVALLCFAWIEQPLTDALREGRTGWRGGAAPRRARARRIMAGAVALIALGGAGSGLMLAGSRTHPATGAANGPASGPGPLRGCTILGDSIAAGLSRMVPACRVLARPGLTSAEYRQAFPGAIGGQVAIISLGANDWQGDTEWNLLELRRTIRAGQVVWLLPNVHHLGIRAGIARVAGRHGDAVIDTTAFVGSDGLHPDGAGYRMIAARLPVPQAAR</sequence>
<dbReference type="Pfam" id="PF01757">
    <property type="entry name" value="Acyl_transf_3"/>
    <property type="match status" value="1"/>
</dbReference>
<keyword evidence="5 8" id="KW-1133">Transmembrane helix</keyword>
<feature type="transmembrane region" description="Helical" evidence="8">
    <location>
        <begin position="250"/>
        <end position="269"/>
    </location>
</feature>
<evidence type="ECO:0000313" key="11">
    <source>
        <dbReference type="Proteomes" id="UP000322110"/>
    </source>
</evidence>
<dbReference type="RefSeq" id="WP_149812611.1">
    <property type="nucleotide sequence ID" value="NZ_VUKA01000005.1"/>
</dbReference>
<evidence type="ECO:0000256" key="5">
    <source>
        <dbReference type="ARBA" id="ARBA00022989"/>
    </source>
</evidence>
<feature type="transmembrane region" description="Helical" evidence="8">
    <location>
        <begin position="57"/>
        <end position="76"/>
    </location>
</feature>
<feature type="transmembrane region" description="Helical" evidence="8">
    <location>
        <begin position="97"/>
        <end position="115"/>
    </location>
</feature>
<accession>A0A5B2TG78</accession>
<dbReference type="PANTHER" id="PTHR23028:SF53">
    <property type="entry name" value="ACYL_TRANSF_3 DOMAIN-CONTAINING PROTEIN"/>
    <property type="match status" value="1"/>
</dbReference>
<dbReference type="InterPro" id="IPR002656">
    <property type="entry name" value="Acyl_transf_3_dom"/>
</dbReference>
<feature type="transmembrane region" description="Helical" evidence="8">
    <location>
        <begin position="368"/>
        <end position="388"/>
    </location>
</feature>
<name>A0A5B2TG78_9PROT</name>
<keyword evidence="7 10" id="KW-0012">Acyltransferase</keyword>
<evidence type="ECO:0000256" key="4">
    <source>
        <dbReference type="ARBA" id="ARBA00022692"/>
    </source>
</evidence>
<gene>
    <name evidence="10" type="ORF">F0Q34_12800</name>
</gene>
<evidence type="ECO:0000256" key="2">
    <source>
        <dbReference type="ARBA" id="ARBA00022475"/>
    </source>
</evidence>
<dbReference type="InterPro" id="IPR050879">
    <property type="entry name" value="Acyltransferase_3"/>
</dbReference>
<evidence type="ECO:0000259" key="9">
    <source>
        <dbReference type="Pfam" id="PF01757"/>
    </source>
</evidence>
<evidence type="ECO:0000256" key="6">
    <source>
        <dbReference type="ARBA" id="ARBA00023136"/>
    </source>
</evidence>
<dbReference type="OrthoDB" id="505919at2"/>